<accession>S9ZNS5</accession>
<dbReference type="PRINTS" id="PR00419">
    <property type="entry name" value="ADXRDTASE"/>
</dbReference>
<dbReference type="Gene3D" id="3.50.50.60">
    <property type="entry name" value="FAD/NAD(P)-binding domain"/>
    <property type="match status" value="1"/>
</dbReference>
<dbReference type="EMBL" id="ATJV01000047">
    <property type="protein sequence ID" value="EPZ16266.1"/>
    <property type="molecule type" value="Genomic_DNA"/>
</dbReference>
<dbReference type="PANTHER" id="PTHR42923:SF3">
    <property type="entry name" value="PROTOPORPHYRINOGEN OXIDASE"/>
    <property type="match status" value="1"/>
</dbReference>
<dbReference type="InterPro" id="IPR036188">
    <property type="entry name" value="FAD/NAD-bd_sf"/>
</dbReference>
<dbReference type="PATRIC" id="fig|1348657.5.peg.1265"/>
<dbReference type="STRING" id="1348657.M622_13640"/>
<dbReference type="Gene3D" id="1.10.3110.10">
    <property type="entry name" value="protoporphyrinogen ix oxidase, domain 3"/>
    <property type="match status" value="1"/>
</dbReference>
<dbReference type="eggNOG" id="COG1232">
    <property type="taxonomic scope" value="Bacteria"/>
</dbReference>
<comment type="caution">
    <text evidence="2">The sequence shown here is derived from an EMBL/GenBank/DDBJ whole genome shotgun (WGS) entry which is preliminary data.</text>
</comment>
<feature type="domain" description="Amine oxidase" evidence="1">
    <location>
        <begin position="11"/>
        <end position="428"/>
    </location>
</feature>
<evidence type="ECO:0000313" key="2">
    <source>
        <dbReference type="EMBL" id="EPZ16266.1"/>
    </source>
</evidence>
<evidence type="ECO:0000259" key="1">
    <source>
        <dbReference type="Pfam" id="PF01593"/>
    </source>
</evidence>
<dbReference type="RefSeq" id="WP_021248698.1">
    <property type="nucleotide sequence ID" value="NZ_ATJV01000047.1"/>
</dbReference>
<name>S9ZNS5_9RHOO</name>
<dbReference type="AlphaFoldDB" id="S9ZNS5"/>
<proteinExistence type="predicted"/>
<dbReference type="GO" id="GO:0016491">
    <property type="term" value="F:oxidoreductase activity"/>
    <property type="evidence" value="ECO:0007669"/>
    <property type="project" value="InterPro"/>
</dbReference>
<protein>
    <recommendedName>
        <fullName evidence="1">Amine oxidase domain-containing protein</fullName>
    </recommendedName>
</protein>
<dbReference type="OrthoDB" id="20837at2"/>
<gene>
    <name evidence="2" type="ORF">M622_13640</name>
</gene>
<evidence type="ECO:0000313" key="3">
    <source>
        <dbReference type="Proteomes" id="UP000015455"/>
    </source>
</evidence>
<sequence length="453" mass="49391">MKVIVIGGGPAGCAAAYTLGKQGHEVMLFEAADKVGGRTKQLHRDGFNLGTGALFLMGGIYPRTFALLRELGVADKVVPWAGAAELQDNDDARYRVSFVNLLSYLKIPTLTFGDRLKIASAGLRLLLSRQAANPFDSADLARYDTKEDLESWSRRNLGDRAHEYIVRPIMDFLYAVPASWLSLPFPLSIIKQANKMALSVPPEGIGQVSEWLVAGARNTTVRLATAVDEVERRGERYAVFAGGEWHEADGLVLATESFVAARLMAGFIDQRVYTTLMETPYTEYAHVQIGYAKNPWPNYPVDIVMPVGYGETRNIGAMVLQSRRHPGSVPPGGEAVGVYFNTPPLAHLSDDDIRREAVEGAMRAFGPAPEPSFVHLFRYEKGLTIAGPGHYERLEAIYDKMPPRVCLAGDYFSQAGVEAAVFSGERAALKLDGALNGTAPKKRSAATMDLLPS</sequence>
<dbReference type="InterPro" id="IPR002937">
    <property type="entry name" value="Amino_oxidase"/>
</dbReference>
<dbReference type="Gene3D" id="3.90.660.20">
    <property type="entry name" value="Protoporphyrinogen oxidase, mitochondrial, domain 2"/>
    <property type="match status" value="1"/>
</dbReference>
<dbReference type="Pfam" id="PF01593">
    <property type="entry name" value="Amino_oxidase"/>
    <property type="match status" value="1"/>
</dbReference>
<dbReference type="SUPFAM" id="SSF51905">
    <property type="entry name" value="FAD/NAD(P)-binding domain"/>
    <property type="match status" value="1"/>
</dbReference>
<keyword evidence="3" id="KW-1185">Reference proteome</keyword>
<dbReference type="InterPro" id="IPR050464">
    <property type="entry name" value="Zeta_carotene_desat/Oxidored"/>
</dbReference>
<organism evidence="2 3">
    <name type="scientific">Thauera terpenica 58Eu</name>
    <dbReference type="NCBI Taxonomy" id="1348657"/>
    <lineage>
        <taxon>Bacteria</taxon>
        <taxon>Pseudomonadati</taxon>
        <taxon>Pseudomonadota</taxon>
        <taxon>Betaproteobacteria</taxon>
        <taxon>Rhodocyclales</taxon>
        <taxon>Zoogloeaceae</taxon>
        <taxon>Thauera</taxon>
    </lineage>
</organism>
<dbReference type="Proteomes" id="UP000015455">
    <property type="component" value="Unassembled WGS sequence"/>
</dbReference>
<reference evidence="2 3" key="1">
    <citation type="submission" date="2013-06" db="EMBL/GenBank/DDBJ databases">
        <title>Draft genome sequence of Thauera terpenica.</title>
        <authorList>
            <person name="Liu B."/>
            <person name="Frostegard A.H."/>
            <person name="Shapleigh J.P."/>
        </authorList>
    </citation>
    <scope>NUCLEOTIDE SEQUENCE [LARGE SCALE GENOMIC DNA]</scope>
    <source>
        <strain evidence="2 3">58Eu</strain>
    </source>
</reference>
<dbReference type="PANTHER" id="PTHR42923">
    <property type="entry name" value="PROTOPORPHYRINOGEN OXIDASE"/>
    <property type="match status" value="1"/>
</dbReference>